<dbReference type="EMBL" id="JASSZA010000015">
    <property type="protein sequence ID" value="KAK2092035.1"/>
    <property type="molecule type" value="Genomic_DNA"/>
</dbReference>
<keyword evidence="3" id="KW-1185">Reference proteome</keyword>
<name>A0ABQ9U5K1_SAGOE</name>
<feature type="compositionally biased region" description="Basic residues" evidence="1">
    <location>
        <begin position="115"/>
        <end position="126"/>
    </location>
</feature>
<evidence type="ECO:0000256" key="1">
    <source>
        <dbReference type="SAM" id="MobiDB-lite"/>
    </source>
</evidence>
<feature type="region of interest" description="Disordered" evidence="1">
    <location>
        <begin position="96"/>
        <end position="126"/>
    </location>
</feature>
<organism evidence="2 3">
    <name type="scientific">Saguinus oedipus</name>
    <name type="common">Cotton-top tamarin</name>
    <name type="synonym">Oedipomidas oedipus</name>
    <dbReference type="NCBI Taxonomy" id="9490"/>
    <lineage>
        <taxon>Eukaryota</taxon>
        <taxon>Metazoa</taxon>
        <taxon>Chordata</taxon>
        <taxon>Craniata</taxon>
        <taxon>Vertebrata</taxon>
        <taxon>Euteleostomi</taxon>
        <taxon>Mammalia</taxon>
        <taxon>Eutheria</taxon>
        <taxon>Euarchontoglires</taxon>
        <taxon>Primates</taxon>
        <taxon>Haplorrhini</taxon>
        <taxon>Platyrrhini</taxon>
        <taxon>Cebidae</taxon>
        <taxon>Callitrichinae</taxon>
        <taxon>Saguinus</taxon>
    </lineage>
</organism>
<reference evidence="2 3" key="1">
    <citation type="submission" date="2023-05" db="EMBL/GenBank/DDBJ databases">
        <title>B98-5 Cell Line De Novo Hybrid Assembly: An Optical Mapping Approach.</title>
        <authorList>
            <person name="Kananen K."/>
            <person name="Auerbach J.A."/>
            <person name="Kautto E."/>
            <person name="Blachly J.S."/>
        </authorList>
    </citation>
    <scope>NUCLEOTIDE SEQUENCE [LARGE SCALE GENOMIC DNA]</scope>
    <source>
        <strain evidence="2">B95-8</strain>
        <tissue evidence="2">Cell line</tissue>
    </source>
</reference>
<proteinExistence type="predicted"/>
<sequence length="126" mass="14478">MADIWAQYHQLARKNREELEKCWSQQTEESTTVVTTVKLEAEIATYHRLLDDGKDFNLGDALNSSDSMQTTQKTTTCRVVDGKVLSQTYDTKVLRHSLSKQKQGPFGKQEANKKFISKKKKSRNRP</sequence>
<comment type="caution">
    <text evidence="2">The sequence shown here is derived from an EMBL/GenBank/DDBJ whole genome shotgun (WGS) entry which is preliminary data.</text>
</comment>
<protein>
    <submittedName>
        <fullName evidence="2">Uncharacterized protein</fullName>
    </submittedName>
</protein>
<dbReference type="Proteomes" id="UP001266305">
    <property type="component" value="Unassembled WGS sequence"/>
</dbReference>
<accession>A0ABQ9U5K1</accession>
<evidence type="ECO:0000313" key="3">
    <source>
        <dbReference type="Proteomes" id="UP001266305"/>
    </source>
</evidence>
<dbReference type="InterPro" id="IPR018039">
    <property type="entry name" value="IF_conserved"/>
</dbReference>
<dbReference type="PROSITE" id="PS00226">
    <property type="entry name" value="IF_ROD_1"/>
    <property type="match status" value="1"/>
</dbReference>
<evidence type="ECO:0000313" key="2">
    <source>
        <dbReference type="EMBL" id="KAK2092035.1"/>
    </source>
</evidence>
<gene>
    <name evidence="2" type="ORF">P7K49_028563</name>
</gene>